<organism evidence="3 4">
    <name type="scientific">Nocardioides marmoribigeumensis</name>
    <dbReference type="NCBI Taxonomy" id="433649"/>
    <lineage>
        <taxon>Bacteria</taxon>
        <taxon>Bacillati</taxon>
        <taxon>Actinomycetota</taxon>
        <taxon>Actinomycetes</taxon>
        <taxon>Propionibacteriales</taxon>
        <taxon>Nocardioidaceae</taxon>
        <taxon>Nocardioides</taxon>
    </lineage>
</organism>
<evidence type="ECO:0000313" key="4">
    <source>
        <dbReference type="Proteomes" id="UP001183648"/>
    </source>
</evidence>
<accession>A0ABU2C0V7</accession>
<dbReference type="InterPro" id="IPR009597">
    <property type="entry name" value="DUF1206"/>
</dbReference>
<feature type="domain" description="DUF1206" evidence="2">
    <location>
        <begin position="116"/>
        <end position="183"/>
    </location>
</feature>
<name>A0ABU2C0V7_9ACTN</name>
<feature type="transmembrane region" description="Helical" evidence="1">
    <location>
        <begin position="252"/>
        <end position="275"/>
    </location>
</feature>
<dbReference type="Pfam" id="PF06724">
    <property type="entry name" value="DUF1206"/>
    <property type="match status" value="3"/>
</dbReference>
<reference evidence="3 4" key="1">
    <citation type="submission" date="2023-07" db="EMBL/GenBank/DDBJ databases">
        <title>Sequencing the genomes of 1000 actinobacteria strains.</title>
        <authorList>
            <person name="Klenk H.-P."/>
        </authorList>
    </citation>
    <scope>NUCLEOTIDE SEQUENCE [LARGE SCALE GENOMIC DNA]</scope>
    <source>
        <strain evidence="3 4">DSM 19426</strain>
    </source>
</reference>
<protein>
    <recommendedName>
        <fullName evidence="2">DUF1206 domain-containing protein</fullName>
    </recommendedName>
</protein>
<evidence type="ECO:0000256" key="1">
    <source>
        <dbReference type="SAM" id="Phobius"/>
    </source>
</evidence>
<keyword evidence="1" id="KW-1133">Transmembrane helix</keyword>
<sequence length="280" mass="28692">MTLAAIATVEEQGGPRVVTRTDIEQSDALDHAVRLGLVAYGVVHLLVGYTAARLALGAHAKADQQGALSTLARSPGGTIGLWVVAVGFFALVAWQGFEALLGHASDDGAALLVKRVGSGGKAVVYLVLGVSAVQKASGTSSSSSGTDSTTAKVMAAPGGQLLVGAVGLGIIAIGGYLVWRGLTEKFTKDLDGEAQVKDRRTPIVWLGKVGYAAKGVALGVVGILFTSAAVQFEPKKSGGLDQALKTLLQQPFGPALLLAVALGLGCFGLYCFAWARHLDR</sequence>
<feature type="domain" description="DUF1206" evidence="2">
    <location>
        <begin position="209"/>
        <end position="276"/>
    </location>
</feature>
<feature type="transmembrane region" description="Helical" evidence="1">
    <location>
        <begin position="209"/>
        <end position="232"/>
    </location>
</feature>
<keyword evidence="1" id="KW-0812">Transmembrane</keyword>
<dbReference type="RefSeq" id="WP_310305697.1">
    <property type="nucleotide sequence ID" value="NZ_BAAAPS010000005.1"/>
</dbReference>
<feature type="transmembrane region" description="Helical" evidence="1">
    <location>
        <begin position="77"/>
        <end position="97"/>
    </location>
</feature>
<feature type="transmembrane region" description="Helical" evidence="1">
    <location>
        <begin position="161"/>
        <end position="179"/>
    </location>
</feature>
<feature type="transmembrane region" description="Helical" evidence="1">
    <location>
        <begin position="37"/>
        <end position="56"/>
    </location>
</feature>
<proteinExistence type="predicted"/>
<comment type="caution">
    <text evidence="3">The sequence shown here is derived from an EMBL/GenBank/DDBJ whole genome shotgun (WGS) entry which is preliminary data.</text>
</comment>
<evidence type="ECO:0000259" key="2">
    <source>
        <dbReference type="Pfam" id="PF06724"/>
    </source>
</evidence>
<dbReference type="EMBL" id="JAVDYG010000001">
    <property type="protein sequence ID" value="MDR7364250.1"/>
    <property type="molecule type" value="Genomic_DNA"/>
</dbReference>
<keyword evidence="1" id="KW-0472">Membrane</keyword>
<gene>
    <name evidence="3" type="ORF">J2S63_003803</name>
</gene>
<feature type="domain" description="DUF1206" evidence="2">
    <location>
        <begin position="35"/>
        <end position="100"/>
    </location>
</feature>
<keyword evidence="4" id="KW-1185">Reference proteome</keyword>
<evidence type="ECO:0000313" key="3">
    <source>
        <dbReference type="EMBL" id="MDR7364250.1"/>
    </source>
</evidence>
<dbReference type="Proteomes" id="UP001183648">
    <property type="component" value="Unassembled WGS sequence"/>
</dbReference>